<sequence length="91" mass="10409">MNFFRWGISMNQDEKQFKKILLDSLFISCIIIAIPAILCLFGAGHCTLGLFFGAILTFLVGIMVLFRKDEIISLILGGRRRYHIKKLKSED</sequence>
<name>Q6M0H2_METMP</name>
<evidence type="ECO:0000256" key="1">
    <source>
        <dbReference type="SAM" id="Phobius"/>
    </source>
</evidence>
<feature type="transmembrane region" description="Helical" evidence="1">
    <location>
        <begin position="20"/>
        <end position="43"/>
    </location>
</feature>
<dbReference type="EnsemblBacteria" id="CAF29855">
    <property type="protein sequence ID" value="CAF29855"/>
    <property type="gene ID" value="MMP0299"/>
</dbReference>
<dbReference type="Proteomes" id="UP000000590">
    <property type="component" value="Chromosome"/>
</dbReference>
<keyword evidence="3" id="KW-1185">Reference proteome</keyword>
<evidence type="ECO:0000313" key="2">
    <source>
        <dbReference type="EMBL" id="CAF29855.1"/>
    </source>
</evidence>
<evidence type="ECO:0000313" key="3">
    <source>
        <dbReference type="Proteomes" id="UP000000590"/>
    </source>
</evidence>
<feature type="transmembrane region" description="Helical" evidence="1">
    <location>
        <begin position="49"/>
        <end position="66"/>
    </location>
</feature>
<proteinExistence type="predicted"/>
<keyword evidence="1" id="KW-0812">Transmembrane</keyword>
<protein>
    <submittedName>
        <fullName evidence="2">Uncharacterized protein</fullName>
    </submittedName>
</protein>
<dbReference type="STRING" id="267377.MMP0299"/>
<reference evidence="2 3" key="1">
    <citation type="journal article" date="2004" name="J. Bacteriol.">
        <title>Complete genome sequence of the genetically tractable hydrogenotrophic methanogen Methanococcus maripaludis.</title>
        <authorList>
            <person name="Hendrickson E.L."/>
            <person name="Kaul R."/>
            <person name="Zhou Y."/>
            <person name="Bovee D."/>
            <person name="Chapman P."/>
            <person name="Chung J."/>
            <person name="Conway de Macario E."/>
            <person name="Dodsworth J.A."/>
            <person name="Gillett W."/>
            <person name="Graham D.E."/>
            <person name="Hackett M."/>
            <person name="Haydock A.K."/>
            <person name="Kang A."/>
            <person name="Land M.L."/>
            <person name="Levy R."/>
            <person name="Lie T.J."/>
            <person name="Major T.A."/>
            <person name="Moore B.C."/>
            <person name="Porat I."/>
            <person name="Palmeiri A."/>
            <person name="Rouse G."/>
            <person name="Saenphimmachak C."/>
            <person name="Soll D."/>
            <person name="Van Dien S."/>
            <person name="Wang T."/>
            <person name="Whitman W.B."/>
            <person name="Xia Q."/>
            <person name="Zhang Y."/>
            <person name="Larimer F.W."/>
            <person name="Olson M.V."/>
            <person name="Leigh J.A."/>
        </authorList>
    </citation>
    <scope>NUCLEOTIDE SEQUENCE [LARGE SCALE GENOMIC DNA]</scope>
    <source>
        <strain evidence="3">S2 / LL</strain>
    </source>
</reference>
<accession>Q6M0H2</accession>
<dbReference type="eggNOG" id="arCOG06603">
    <property type="taxonomic scope" value="Archaea"/>
</dbReference>
<keyword evidence="1" id="KW-0472">Membrane</keyword>
<dbReference type="HOGENOM" id="CLU_187353_0_0_2"/>
<dbReference type="PATRIC" id="fig|267377.15.peg.302"/>
<organism evidence="3">
    <name type="scientific">Methanococcus maripaludis (strain DSM 14266 / JCM 13030 / NBRC 101832 / S2 / LL)</name>
    <dbReference type="NCBI Taxonomy" id="267377"/>
    <lineage>
        <taxon>Archaea</taxon>
        <taxon>Methanobacteriati</taxon>
        <taxon>Methanobacteriota</taxon>
        <taxon>Methanomada group</taxon>
        <taxon>Methanococci</taxon>
        <taxon>Methanococcales</taxon>
        <taxon>Methanococcaceae</taxon>
        <taxon>Methanococcus</taxon>
    </lineage>
</organism>
<keyword evidence="1" id="KW-1133">Transmembrane helix</keyword>
<dbReference type="AlphaFoldDB" id="Q6M0H2"/>
<dbReference type="EMBL" id="BX950229">
    <property type="protein sequence ID" value="CAF29855.1"/>
    <property type="molecule type" value="Genomic_DNA"/>
</dbReference>
<dbReference type="KEGG" id="mmp:MMP0299"/>
<gene>
    <name evidence="2" type="ordered locus">MMP0299</name>
</gene>